<proteinExistence type="predicted"/>
<name>W4H6R7_APHAT</name>
<accession>W4H6R7</accession>
<organism evidence="1">
    <name type="scientific">Aphanomyces astaci</name>
    <name type="common">Crayfish plague agent</name>
    <dbReference type="NCBI Taxonomy" id="112090"/>
    <lineage>
        <taxon>Eukaryota</taxon>
        <taxon>Sar</taxon>
        <taxon>Stramenopiles</taxon>
        <taxon>Oomycota</taxon>
        <taxon>Saprolegniomycetes</taxon>
        <taxon>Saprolegniales</taxon>
        <taxon>Verrucalvaceae</taxon>
        <taxon>Aphanomyces</taxon>
    </lineage>
</organism>
<dbReference type="VEuPathDB" id="FungiDB:H257_02014"/>
<dbReference type="RefSeq" id="XP_009823798.1">
    <property type="nucleotide sequence ID" value="XM_009825496.1"/>
</dbReference>
<protein>
    <submittedName>
        <fullName evidence="1">Uncharacterized protein</fullName>
    </submittedName>
</protein>
<dbReference type="AlphaFoldDB" id="W4H6R7"/>
<dbReference type="EMBL" id="KI913116">
    <property type="protein sequence ID" value="ETV86999.1"/>
    <property type="molecule type" value="Genomic_DNA"/>
</dbReference>
<sequence length="146" mass="14758">MVVAVVDVARGLLLLKEGTCCWFHSSVVVAVAWVEYSPHAPCAAAVKGGLGSSMDHCQESSCHLVAGTRGGVAEVAAGHDDTWAGHSLGVSWCADLRCPPSVVRSGGTRTAGEGTRCCTGLVGGGALDTARRSPHLTGMDGLVGTA</sequence>
<reference evidence="1" key="1">
    <citation type="submission" date="2013-12" db="EMBL/GenBank/DDBJ databases">
        <title>The Genome Sequence of Aphanomyces astaci APO3.</title>
        <authorList>
            <consortium name="The Broad Institute Genomics Platform"/>
            <person name="Russ C."/>
            <person name="Tyler B."/>
            <person name="van West P."/>
            <person name="Dieguez-Uribeondo J."/>
            <person name="Young S.K."/>
            <person name="Zeng Q."/>
            <person name="Gargeya S."/>
            <person name="Fitzgerald M."/>
            <person name="Abouelleil A."/>
            <person name="Alvarado L."/>
            <person name="Chapman S.B."/>
            <person name="Gainer-Dewar J."/>
            <person name="Goldberg J."/>
            <person name="Griggs A."/>
            <person name="Gujja S."/>
            <person name="Hansen M."/>
            <person name="Howarth C."/>
            <person name="Imamovic A."/>
            <person name="Ireland A."/>
            <person name="Larimer J."/>
            <person name="McCowan C."/>
            <person name="Murphy C."/>
            <person name="Pearson M."/>
            <person name="Poon T.W."/>
            <person name="Priest M."/>
            <person name="Roberts A."/>
            <person name="Saif S."/>
            <person name="Shea T."/>
            <person name="Sykes S."/>
            <person name="Wortman J."/>
            <person name="Nusbaum C."/>
            <person name="Birren B."/>
        </authorList>
    </citation>
    <scope>NUCLEOTIDE SEQUENCE [LARGE SCALE GENOMIC DNA]</scope>
    <source>
        <strain evidence="1">APO3</strain>
    </source>
</reference>
<gene>
    <name evidence="1" type="ORF">H257_02014</name>
</gene>
<evidence type="ECO:0000313" key="1">
    <source>
        <dbReference type="EMBL" id="ETV86999.1"/>
    </source>
</evidence>
<dbReference type="GeneID" id="20804010"/>